<dbReference type="RefSeq" id="WP_188741269.1">
    <property type="nucleotide sequence ID" value="NZ_BMII01000094.1"/>
</dbReference>
<dbReference type="Proteomes" id="UP000617555">
    <property type="component" value="Unassembled WGS sequence"/>
</dbReference>
<keyword evidence="2" id="KW-1185">Reference proteome</keyword>
<reference evidence="2" key="1">
    <citation type="journal article" date="2019" name="Int. J. Syst. Evol. Microbiol.">
        <title>The Global Catalogue of Microorganisms (GCM) 10K type strain sequencing project: providing services to taxonomists for standard genome sequencing and annotation.</title>
        <authorList>
            <consortium name="The Broad Institute Genomics Platform"/>
            <consortium name="The Broad Institute Genome Sequencing Center for Infectious Disease"/>
            <person name="Wu L."/>
            <person name="Ma J."/>
        </authorList>
    </citation>
    <scope>NUCLEOTIDE SEQUENCE [LARGE SCALE GENOMIC DNA]</scope>
    <source>
        <strain evidence="2">CGMCC 1.15339</strain>
    </source>
</reference>
<sequence length="63" mass="7073">MNCISDQQQKVDDKVIYYRLYSGIPVIHGGEHVNVNIEHIKAGYYSIKALNPTGIVPIGPEIY</sequence>
<evidence type="ECO:0000313" key="1">
    <source>
        <dbReference type="EMBL" id="GGB77994.1"/>
    </source>
</evidence>
<organism evidence="1 2">
    <name type="scientific">Shewanella inventionis</name>
    <dbReference type="NCBI Taxonomy" id="1738770"/>
    <lineage>
        <taxon>Bacteria</taxon>
        <taxon>Pseudomonadati</taxon>
        <taxon>Pseudomonadota</taxon>
        <taxon>Gammaproteobacteria</taxon>
        <taxon>Alteromonadales</taxon>
        <taxon>Shewanellaceae</taxon>
        <taxon>Shewanella</taxon>
    </lineage>
</organism>
<proteinExistence type="predicted"/>
<comment type="caution">
    <text evidence="1">The sequence shown here is derived from an EMBL/GenBank/DDBJ whole genome shotgun (WGS) entry which is preliminary data.</text>
</comment>
<name>A0ABQ1JV26_9GAMM</name>
<dbReference type="EMBL" id="BMII01000094">
    <property type="protein sequence ID" value="GGB77994.1"/>
    <property type="molecule type" value="Genomic_DNA"/>
</dbReference>
<evidence type="ECO:0000313" key="2">
    <source>
        <dbReference type="Proteomes" id="UP000617555"/>
    </source>
</evidence>
<protein>
    <submittedName>
        <fullName evidence="1">Uncharacterized protein</fullName>
    </submittedName>
</protein>
<gene>
    <name evidence="1" type="ORF">GCM10011607_42630</name>
</gene>
<accession>A0ABQ1JV26</accession>